<dbReference type="GO" id="GO:0051536">
    <property type="term" value="F:iron-sulfur cluster binding"/>
    <property type="evidence" value="ECO:0007669"/>
    <property type="project" value="InterPro"/>
</dbReference>
<dbReference type="PANTHER" id="PTHR43324:SF1">
    <property type="entry name" value="RADICAL SAM CORE DOMAIN-CONTAINING PROTEIN"/>
    <property type="match status" value="1"/>
</dbReference>
<sequence>MNYDVIVDCYTDEPSGLGVPPFLSVHSRYIAGTLEDNKRKYYYLTIDDLRFNAGETHDVASYNKRILNVTKNKNDVRNILANAENIYIVMGCFVKYEYVSAEPPSFVEVEELMKEYNCNKLLFYSLGGNELTRENIRKTVPQGLFSDIIFGNTYNYFIGEKNNKFTPNYDRLRTIAISSSSILNQLSRPLVIEVETAIGCNRKPGCTFCIEGMRGLPLQFREIEDIVAEIKSLYDKGALYFRLGRQPNFYAYKNCNPNAIEKLFQRIWEECPNIKTLHIDNVSPHNVNTLEGVKITEIIAKYTTAGNIAPFGVESFDPKIRELCNLNGSLDDIHESINMINKYGKERGENGLPKLLPGINIIYGLDGQSNKTLDYNLTNFRKMLDSGSWVRRVFVRKLTSPYGEQFDKYTKDKLEEFEYWNCKIRKEFTIPMLKKVFPVGLVIKDLRMEMFRNGDSILRQMATCPVRVVIKNTELKLDDFYNVRIIGYIGDRTLLGEVL</sequence>
<dbReference type="InterPro" id="IPR058240">
    <property type="entry name" value="rSAM_sf"/>
</dbReference>
<evidence type="ECO:0000259" key="1">
    <source>
        <dbReference type="PROSITE" id="PS51918"/>
    </source>
</evidence>
<name>A0A832R8G5_9BACT</name>
<dbReference type="SMART" id="SM00729">
    <property type="entry name" value="Elp3"/>
    <property type="match status" value="1"/>
</dbReference>
<dbReference type="Gene3D" id="3.80.30.20">
    <property type="entry name" value="tm_1862 like domain"/>
    <property type="match status" value="1"/>
</dbReference>
<evidence type="ECO:0000313" key="3">
    <source>
        <dbReference type="Proteomes" id="UP000576550"/>
    </source>
</evidence>
<dbReference type="AlphaFoldDB" id="A0A832R8G5"/>
<evidence type="ECO:0000313" key="2">
    <source>
        <dbReference type="EMBL" id="HHX99151.1"/>
    </source>
</evidence>
<protein>
    <submittedName>
        <fullName evidence="2">Radical SAM protein</fullName>
    </submittedName>
</protein>
<accession>A0A832R8G5</accession>
<organism evidence="2 3">
    <name type="scientific">Candidatus Dojkabacteria bacterium</name>
    <dbReference type="NCBI Taxonomy" id="2099670"/>
    <lineage>
        <taxon>Bacteria</taxon>
        <taxon>Candidatus Dojkabacteria</taxon>
    </lineage>
</organism>
<feature type="domain" description="Radical SAM core" evidence="1">
    <location>
        <begin position="186"/>
        <end position="431"/>
    </location>
</feature>
<dbReference type="EMBL" id="DUTP01000001">
    <property type="protein sequence ID" value="HHX99151.1"/>
    <property type="molecule type" value="Genomic_DNA"/>
</dbReference>
<dbReference type="SFLD" id="SFLDS00029">
    <property type="entry name" value="Radical_SAM"/>
    <property type="match status" value="1"/>
</dbReference>
<dbReference type="PANTHER" id="PTHR43324">
    <property type="match status" value="1"/>
</dbReference>
<proteinExistence type="predicted"/>
<dbReference type="GO" id="GO:0003824">
    <property type="term" value="F:catalytic activity"/>
    <property type="evidence" value="ECO:0007669"/>
    <property type="project" value="InterPro"/>
</dbReference>
<dbReference type="InterPro" id="IPR023404">
    <property type="entry name" value="rSAM_horseshoe"/>
</dbReference>
<dbReference type="PROSITE" id="PS51918">
    <property type="entry name" value="RADICAL_SAM"/>
    <property type="match status" value="1"/>
</dbReference>
<dbReference type="Proteomes" id="UP000576550">
    <property type="component" value="Unassembled WGS sequence"/>
</dbReference>
<dbReference type="InterPro" id="IPR007197">
    <property type="entry name" value="rSAM"/>
</dbReference>
<dbReference type="SUPFAM" id="SSF102114">
    <property type="entry name" value="Radical SAM enzymes"/>
    <property type="match status" value="1"/>
</dbReference>
<dbReference type="Pfam" id="PF04055">
    <property type="entry name" value="Radical_SAM"/>
    <property type="match status" value="1"/>
</dbReference>
<comment type="caution">
    <text evidence="2">The sequence shown here is derived from an EMBL/GenBank/DDBJ whole genome shotgun (WGS) entry which is preliminary data.</text>
</comment>
<reference evidence="2 3" key="1">
    <citation type="journal article" date="2020" name="Biotechnol. Biofuels">
        <title>New insights from the biogas microbiome by comprehensive genome-resolved metagenomics of nearly 1600 species originating from multiple anaerobic digesters.</title>
        <authorList>
            <person name="Campanaro S."/>
            <person name="Treu L."/>
            <person name="Rodriguez-R L.M."/>
            <person name="Kovalovszki A."/>
            <person name="Ziels R.M."/>
            <person name="Maus I."/>
            <person name="Zhu X."/>
            <person name="Kougias P.G."/>
            <person name="Basile A."/>
            <person name="Luo G."/>
            <person name="Schluter A."/>
            <person name="Konstantinidis K.T."/>
            <person name="Angelidaki I."/>
        </authorList>
    </citation>
    <scope>NUCLEOTIDE SEQUENCE [LARGE SCALE GENOMIC DNA]</scope>
    <source>
        <strain evidence="2">AS05jafATM_89</strain>
    </source>
</reference>
<dbReference type="SFLD" id="SFLDG01082">
    <property type="entry name" value="B12-binding_domain_containing"/>
    <property type="match status" value="1"/>
</dbReference>
<gene>
    <name evidence="2" type="ORF">GX533_00475</name>
</gene>
<dbReference type="InterPro" id="IPR006638">
    <property type="entry name" value="Elp3/MiaA/NifB-like_rSAM"/>
</dbReference>